<keyword evidence="2" id="KW-1185">Reference proteome</keyword>
<sequence>MHKIHEKSSFEYCRADCLDTLQVQGRVILQIEQCKRIDEGLKQMVIVETVCQAEYEKTTTETHIHEAYERAEEAQARSEAFEEMLEQQRDWTREKEVEVIRIGEENQKLYEALVECRRIFGTLPTEIEQLLEGDLNNVYAGTV</sequence>
<organism evidence="1 2">
    <name type="scientific">Blautia parvula</name>
    <dbReference type="NCBI Taxonomy" id="2877527"/>
    <lineage>
        <taxon>Bacteria</taxon>
        <taxon>Bacillati</taxon>
        <taxon>Bacillota</taxon>
        <taxon>Clostridia</taxon>
        <taxon>Lachnospirales</taxon>
        <taxon>Lachnospiraceae</taxon>
        <taxon>Blautia</taxon>
    </lineage>
</organism>
<dbReference type="Proteomes" id="UP001600941">
    <property type="component" value="Unassembled WGS sequence"/>
</dbReference>
<gene>
    <name evidence="1" type="ORF">K340107D12_32630</name>
</gene>
<dbReference type="EMBL" id="BAABZQ010000001">
    <property type="protein sequence ID" value="GAA6500447.1"/>
    <property type="molecule type" value="Genomic_DNA"/>
</dbReference>
<evidence type="ECO:0000313" key="2">
    <source>
        <dbReference type="Proteomes" id="UP001600941"/>
    </source>
</evidence>
<dbReference type="InterPro" id="IPR042094">
    <property type="entry name" value="T2SS_GspF_sf"/>
</dbReference>
<dbReference type="RefSeq" id="WP_390424330.1">
    <property type="nucleotide sequence ID" value="NZ_BAABZQ010000001.1"/>
</dbReference>
<proteinExistence type="predicted"/>
<accession>A0ABQ0BV82</accession>
<reference evidence="1 2" key="1">
    <citation type="submission" date="2024-04" db="EMBL/GenBank/DDBJ databases">
        <title>Defined microbial consortia suppress multidrug-resistant proinflammatory Enterobacteriaceae via ecological control.</title>
        <authorList>
            <person name="Furuichi M."/>
            <person name="Kawaguchi T."/>
            <person name="Pust M."/>
            <person name="Yasuma K."/>
            <person name="Plichta D."/>
            <person name="Hasegawa N."/>
            <person name="Ohya T."/>
            <person name="Bhattarai S."/>
            <person name="Sasajima S."/>
            <person name="Aoto Y."/>
            <person name="Tuganbaev T."/>
            <person name="Yaginuma M."/>
            <person name="Ueda M."/>
            <person name="Okahashi N."/>
            <person name="Amafuji K."/>
            <person name="Kiridooshi Y."/>
            <person name="Sugita K."/>
            <person name="Strazar M."/>
            <person name="Skelly A."/>
            <person name="Suda W."/>
            <person name="Hattori M."/>
            <person name="Nakamoto N."/>
            <person name="Caballero S."/>
            <person name="Norman J."/>
            <person name="Olle B."/>
            <person name="Tanoue T."/>
            <person name="Arita M."/>
            <person name="Bucci V."/>
            <person name="Atarashi K."/>
            <person name="Xavier R."/>
            <person name="Honda K."/>
        </authorList>
    </citation>
    <scope>NUCLEOTIDE SEQUENCE [LARGE SCALE GENOMIC DNA]</scope>
    <source>
        <strain evidence="2">k34-0107-D12</strain>
    </source>
</reference>
<dbReference type="Gene3D" id="1.20.81.30">
    <property type="entry name" value="Type II secretion system (T2SS), domain F"/>
    <property type="match status" value="1"/>
</dbReference>
<evidence type="ECO:0000313" key="1">
    <source>
        <dbReference type="EMBL" id="GAA6500447.1"/>
    </source>
</evidence>
<name>A0ABQ0BV82_9FIRM</name>
<comment type="caution">
    <text evidence="1">The sequence shown here is derived from an EMBL/GenBank/DDBJ whole genome shotgun (WGS) entry which is preliminary data.</text>
</comment>
<protein>
    <submittedName>
        <fullName evidence="1">Uncharacterized protein</fullName>
    </submittedName>
</protein>